<evidence type="ECO:0000256" key="1">
    <source>
        <dbReference type="ARBA" id="ARBA00022741"/>
    </source>
</evidence>
<dbReference type="CDD" id="cd03711">
    <property type="entry name" value="Tet_C"/>
    <property type="match status" value="1"/>
</dbReference>
<dbReference type="PRINTS" id="PR00315">
    <property type="entry name" value="ELONGATNFCT"/>
</dbReference>
<dbReference type="GO" id="GO:0003924">
    <property type="term" value="F:GTPase activity"/>
    <property type="evidence" value="ECO:0007669"/>
    <property type="project" value="InterPro"/>
</dbReference>
<dbReference type="SMART" id="SM00838">
    <property type="entry name" value="EFG_C"/>
    <property type="match status" value="1"/>
</dbReference>
<dbReference type="SUPFAM" id="SSF50447">
    <property type="entry name" value="Translation proteins"/>
    <property type="match status" value="1"/>
</dbReference>
<dbReference type="Gene3D" id="3.30.70.240">
    <property type="match status" value="1"/>
</dbReference>
<evidence type="ECO:0000256" key="3">
    <source>
        <dbReference type="ARBA" id="ARBA00023134"/>
    </source>
</evidence>
<dbReference type="PANTHER" id="PTHR43261">
    <property type="entry name" value="TRANSLATION ELONGATION FACTOR G-RELATED"/>
    <property type="match status" value="1"/>
</dbReference>
<dbReference type="InterPro" id="IPR009000">
    <property type="entry name" value="Transl_B-barrel_sf"/>
</dbReference>
<dbReference type="SMART" id="SM00889">
    <property type="entry name" value="EFG_IV"/>
    <property type="match status" value="1"/>
</dbReference>
<evidence type="ECO:0000313" key="7">
    <source>
        <dbReference type="Proteomes" id="UP000051036"/>
    </source>
</evidence>
<dbReference type="InterPro" id="IPR014721">
    <property type="entry name" value="Ribsml_uS5_D2-typ_fold_subgr"/>
</dbReference>
<dbReference type="InterPro" id="IPR035647">
    <property type="entry name" value="EFG_III/V"/>
</dbReference>
<proteinExistence type="predicted"/>
<dbReference type="Pfam" id="PF03764">
    <property type="entry name" value="EFG_IV"/>
    <property type="match status" value="1"/>
</dbReference>
<dbReference type="InterPro" id="IPR020568">
    <property type="entry name" value="Ribosomal_Su5_D2-typ_SF"/>
</dbReference>
<dbReference type="Pfam" id="PF14492">
    <property type="entry name" value="EFG_III"/>
    <property type="match status" value="1"/>
</dbReference>
<dbReference type="InterPro" id="IPR000795">
    <property type="entry name" value="T_Tr_GTP-bd_dom"/>
</dbReference>
<dbReference type="NCBIfam" id="TIGR00231">
    <property type="entry name" value="small_GTP"/>
    <property type="match status" value="1"/>
</dbReference>
<dbReference type="Gene3D" id="3.30.70.870">
    <property type="entry name" value="Elongation Factor G (Translational Gtpase), domain 3"/>
    <property type="match status" value="1"/>
</dbReference>
<dbReference type="SUPFAM" id="SSF54211">
    <property type="entry name" value="Ribosomal protein S5 domain 2-like"/>
    <property type="match status" value="1"/>
</dbReference>
<dbReference type="SUPFAM" id="SSF52540">
    <property type="entry name" value="P-loop containing nucleoside triphosphate hydrolases"/>
    <property type="match status" value="1"/>
</dbReference>
<dbReference type="InterPro" id="IPR035650">
    <property type="entry name" value="Tet_C"/>
</dbReference>
<feature type="domain" description="Tr-type G" evidence="5">
    <location>
        <begin position="4"/>
        <end position="230"/>
    </location>
</feature>
<keyword evidence="4" id="KW-0046">Antibiotic resistance</keyword>
<dbReference type="PROSITE" id="PS51722">
    <property type="entry name" value="G_TR_2"/>
    <property type="match status" value="1"/>
</dbReference>
<dbReference type="InterPro" id="IPR041095">
    <property type="entry name" value="EFG_II"/>
</dbReference>
<dbReference type="InterPro" id="IPR000640">
    <property type="entry name" value="EFG_V-like"/>
</dbReference>
<keyword evidence="6" id="KW-0251">Elongation factor</keyword>
<dbReference type="InterPro" id="IPR027417">
    <property type="entry name" value="P-loop_NTPase"/>
</dbReference>
<dbReference type="Gene3D" id="2.40.30.10">
    <property type="entry name" value="Translation factors"/>
    <property type="match status" value="1"/>
</dbReference>
<dbReference type="Gene3D" id="3.30.230.10">
    <property type="match status" value="1"/>
</dbReference>
<name>A0A0R1U6E0_9LACO</name>
<dbReference type="PATRIC" id="fig|1423763.3.peg.1285"/>
<dbReference type="InterPro" id="IPR005225">
    <property type="entry name" value="Small_GTP-bd"/>
</dbReference>
<comment type="caution">
    <text evidence="6">The sequence shown here is derived from an EMBL/GenBank/DDBJ whole genome shotgun (WGS) entry which is preliminary data.</text>
</comment>
<gene>
    <name evidence="6" type="ORF">FC46_GL001268</name>
</gene>
<dbReference type="InterPro" id="IPR005517">
    <property type="entry name" value="Transl_elong_EFG/EF2_IV"/>
</dbReference>
<keyword evidence="7" id="KW-1185">Reference proteome</keyword>
<reference evidence="6 7" key="1">
    <citation type="journal article" date="2015" name="Genome Announc.">
        <title>Expanding the biotechnology potential of lactobacilli through comparative genomics of 213 strains and associated genera.</title>
        <authorList>
            <person name="Sun Z."/>
            <person name="Harris H.M."/>
            <person name="McCann A."/>
            <person name="Guo C."/>
            <person name="Argimon S."/>
            <person name="Zhang W."/>
            <person name="Yang X."/>
            <person name="Jeffery I.B."/>
            <person name="Cooney J.C."/>
            <person name="Kagawa T.F."/>
            <person name="Liu W."/>
            <person name="Song Y."/>
            <person name="Salvetti E."/>
            <person name="Wrobel A."/>
            <person name="Rasinkangas P."/>
            <person name="Parkhill J."/>
            <person name="Rea M.C."/>
            <person name="O'Sullivan O."/>
            <person name="Ritari J."/>
            <person name="Douillard F.P."/>
            <person name="Paul Ross R."/>
            <person name="Yang R."/>
            <person name="Briner A.E."/>
            <person name="Felis G.E."/>
            <person name="de Vos W.M."/>
            <person name="Barrangou R."/>
            <person name="Klaenhammer T.R."/>
            <person name="Caufield P.W."/>
            <person name="Cui Y."/>
            <person name="Zhang H."/>
            <person name="O'Toole P.W."/>
        </authorList>
    </citation>
    <scope>NUCLEOTIDE SEQUENCE [LARGE SCALE GENOMIC DNA]</scope>
    <source>
        <strain evidence="6 7">DSM 16043</strain>
    </source>
</reference>
<dbReference type="GO" id="GO:0032790">
    <property type="term" value="P:ribosome disassembly"/>
    <property type="evidence" value="ECO:0007669"/>
    <property type="project" value="TreeGrafter"/>
</dbReference>
<keyword evidence="3" id="KW-0342">GTP-binding</keyword>
<dbReference type="CDD" id="cd04168">
    <property type="entry name" value="TetM_like"/>
    <property type="match status" value="1"/>
</dbReference>
<protein>
    <submittedName>
        <fullName evidence="6">Translation elongation factor G</fullName>
    </submittedName>
</protein>
<dbReference type="Pfam" id="PF00679">
    <property type="entry name" value="EFG_C"/>
    <property type="match status" value="1"/>
</dbReference>
<dbReference type="Gene3D" id="3.40.50.300">
    <property type="entry name" value="P-loop containing nucleotide triphosphate hydrolases"/>
    <property type="match status" value="1"/>
</dbReference>
<dbReference type="SUPFAM" id="SSF54980">
    <property type="entry name" value="EF-G C-terminal domain-like"/>
    <property type="match status" value="2"/>
</dbReference>
<evidence type="ECO:0000313" key="6">
    <source>
        <dbReference type="EMBL" id="KRL88797.1"/>
    </source>
</evidence>
<organism evidence="6 7">
    <name type="scientific">Lactobacillus kalixensis DSM 16043</name>
    <dbReference type="NCBI Taxonomy" id="1423763"/>
    <lineage>
        <taxon>Bacteria</taxon>
        <taxon>Bacillati</taxon>
        <taxon>Bacillota</taxon>
        <taxon>Bacilli</taxon>
        <taxon>Lactobacillales</taxon>
        <taxon>Lactobacillaceae</taxon>
        <taxon>Lactobacillus</taxon>
    </lineage>
</organism>
<dbReference type="Pfam" id="PF00009">
    <property type="entry name" value="GTP_EFTU"/>
    <property type="match status" value="1"/>
</dbReference>
<keyword evidence="1" id="KW-0547">Nucleotide-binding</keyword>
<dbReference type="STRING" id="1423763.FC46_GL001268"/>
<dbReference type="AlphaFoldDB" id="A0A0R1U6E0"/>
<sequence>MKIMKNITTGIVAHVDAGKTTLSEALLYEAGNLRSLGRVDNGDAFLDTDELEKKRGITIFSHEAKLTIENAEINLLDTPGHVDFSFQTEEVLSVLDYAILVISASDGVTSYTRVLWNLLKHRNLPVFIFVNKMDMPGADKAQLLNDLQENLDQNCLSFENEDEDFFENVAASDDELLEKYLDSGEVEESDIQNLIAERKIYPVYFGSALKMDGISEFLAGFTKWIKEKNFATDFKARCFKISHDKKGERLTWLRVLGGQVQAKDELAGEKINQLRDYNGEKFQTVKAMPSGAIVAATGLNKTYPGQGFGIDDAVNAVLEPVLTYKVDTEEDIHACLRAMKTLEDENPQLHVTWSEHLQEIHVQVMGEIQLEILQQLLKDRFNLEVSFTQGNILYKETITAQIEGVGHFEPLRHYAEVHLLLEPSEKNSGIIFENKCDLEVLDKNWQHQIMTALTSKEHLGALIGSPITNMKITLIGGKGSIVHSVGGDFREATYRAVRQGLMELKVRNKLQLLEPWYDFRFEVGVDQVGRALNDIQQMSGTFKTPEDKGNRVVIEGSAPVSQMQDYAINVRNYTHGDGNLECVVKGYLPCHNAEEVINDRAYDPVSDFENTPNSVFCSHGAGHTVTWDKVPETAQYPYLYPLS</sequence>
<dbReference type="GO" id="GO:0046677">
    <property type="term" value="P:response to antibiotic"/>
    <property type="evidence" value="ECO:0007669"/>
    <property type="project" value="UniProtKB-KW"/>
</dbReference>
<dbReference type="EMBL" id="AZFM01000039">
    <property type="protein sequence ID" value="KRL88797.1"/>
    <property type="molecule type" value="Genomic_DNA"/>
</dbReference>
<keyword evidence="2" id="KW-0648">Protein biosynthesis</keyword>
<dbReference type="GO" id="GO:0003746">
    <property type="term" value="F:translation elongation factor activity"/>
    <property type="evidence" value="ECO:0007669"/>
    <property type="project" value="UniProtKB-KW"/>
</dbReference>
<dbReference type="GO" id="GO:0005525">
    <property type="term" value="F:GTP binding"/>
    <property type="evidence" value="ECO:0007669"/>
    <property type="project" value="UniProtKB-KW"/>
</dbReference>
<evidence type="ECO:0000259" key="5">
    <source>
        <dbReference type="PROSITE" id="PS51722"/>
    </source>
</evidence>
<evidence type="ECO:0000256" key="2">
    <source>
        <dbReference type="ARBA" id="ARBA00022917"/>
    </source>
</evidence>
<evidence type="ECO:0000256" key="4">
    <source>
        <dbReference type="ARBA" id="ARBA00023251"/>
    </source>
</evidence>
<dbReference type="PANTHER" id="PTHR43261:SF1">
    <property type="entry name" value="RIBOSOME-RELEASING FACTOR 2, MITOCHONDRIAL"/>
    <property type="match status" value="1"/>
</dbReference>
<dbReference type="Proteomes" id="UP000051036">
    <property type="component" value="Unassembled WGS sequence"/>
</dbReference>
<accession>A0A0R1U6E0</accession>